<reference evidence="5" key="1">
    <citation type="journal article" date="2019" name="Int. J. Syst. Evol. Microbiol.">
        <title>The Global Catalogue of Microorganisms (GCM) 10K type strain sequencing project: providing services to taxonomists for standard genome sequencing and annotation.</title>
        <authorList>
            <consortium name="The Broad Institute Genomics Platform"/>
            <consortium name="The Broad Institute Genome Sequencing Center for Infectious Disease"/>
            <person name="Wu L."/>
            <person name="Ma J."/>
        </authorList>
    </citation>
    <scope>NUCLEOTIDE SEQUENCE [LARGE SCALE GENOMIC DNA]</scope>
    <source>
        <strain evidence="5">CGMCC 4.7645</strain>
    </source>
</reference>
<comment type="similarity">
    <text evidence="1">Belongs to the peptidase C1 family.</text>
</comment>
<dbReference type="Gene3D" id="3.90.70.10">
    <property type="entry name" value="Cysteine proteinases"/>
    <property type="match status" value="1"/>
</dbReference>
<evidence type="ECO:0000313" key="4">
    <source>
        <dbReference type="EMBL" id="MFD2418321.1"/>
    </source>
</evidence>
<evidence type="ECO:0000259" key="3">
    <source>
        <dbReference type="SMART" id="SM00645"/>
    </source>
</evidence>
<keyword evidence="5" id="KW-1185">Reference proteome</keyword>
<dbReference type="RefSeq" id="WP_378266267.1">
    <property type="nucleotide sequence ID" value="NZ_JBHUKR010000007.1"/>
</dbReference>
<dbReference type="Pfam" id="PF00112">
    <property type="entry name" value="Peptidase_C1"/>
    <property type="match status" value="1"/>
</dbReference>
<dbReference type="SMART" id="SM00645">
    <property type="entry name" value="Pept_C1"/>
    <property type="match status" value="1"/>
</dbReference>
<dbReference type="PANTHER" id="PTHR12411">
    <property type="entry name" value="CYSTEINE PROTEASE FAMILY C1-RELATED"/>
    <property type="match status" value="1"/>
</dbReference>
<proteinExistence type="inferred from homology"/>
<evidence type="ECO:0000313" key="5">
    <source>
        <dbReference type="Proteomes" id="UP001597417"/>
    </source>
</evidence>
<dbReference type="InterPro" id="IPR025661">
    <property type="entry name" value="Pept_asp_AS"/>
</dbReference>
<dbReference type="InterPro" id="IPR000668">
    <property type="entry name" value="Peptidase_C1A_C"/>
</dbReference>
<evidence type="ECO:0000256" key="2">
    <source>
        <dbReference type="SAM" id="MobiDB-lite"/>
    </source>
</evidence>
<name>A0ABW5FTZ4_9PSEU</name>
<dbReference type="CDD" id="cd02248">
    <property type="entry name" value="Peptidase_C1A"/>
    <property type="match status" value="1"/>
</dbReference>
<dbReference type="PROSITE" id="PS00640">
    <property type="entry name" value="THIOL_PROTEASE_ASN"/>
    <property type="match status" value="1"/>
</dbReference>
<protein>
    <submittedName>
        <fullName evidence="4">C1 family peptidase</fullName>
    </submittedName>
</protein>
<dbReference type="EMBL" id="JBHUKR010000007">
    <property type="protein sequence ID" value="MFD2418321.1"/>
    <property type="molecule type" value="Genomic_DNA"/>
</dbReference>
<comment type="caution">
    <text evidence="4">The sequence shown here is derived from an EMBL/GenBank/DDBJ whole genome shotgun (WGS) entry which is preliminary data.</text>
</comment>
<accession>A0ABW5FTZ4</accession>
<feature type="domain" description="Peptidase C1A papain C-terminal" evidence="3">
    <location>
        <begin position="86"/>
        <end position="297"/>
    </location>
</feature>
<dbReference type="SUPFAM" id="SSF54001">
    <property type="entry name" value="Cysteine proteinases"/>
    <property type="match status" value="1"/>
</dbReference>
<feature type="region of interest" description="Disordered" evidence="2">
    <location>
        <begin position="22"/>
        <end position="45"/>
    </location>
</feature>
<gene>
    <name evidence="4" type="ORF">ACFSXZ_18515</name>
</gene>
<dbReference type="InterPro" id="IPR013128">
    <property type="entry name" value="Peptidase_C1A"/>
</dbReference>
<dbReference type="Proteomes" id="UP001597417">
    <property type="component" value="Unassembled WGS sequence"/>
</dbReference>
<sequence>MSSARTLEEELAAVRDSLATLGDPWQAGETGLSRLGGESRSARLGVPVPSAEEVERRATLPGEMTEAALGTAGQRCTAANAPTDRLPSAFDLRAAPCGDYLTPVKDQGECGSCTAFAVAAAIEGTAAYTRGVPGLGLDVSEAHLYFGYEAVRERKDHDGSWPDDILGDCVDRGVTFEDYWPYRQDGAGALNPDWPNRLVRAENIIDLTRKPAEIKHHIYGYGPVTACMVVYEDFFHYTGGVYRHTTDKSIGGHACALIGWDDEQGCWIAKNSWGTAWGEDGFFRIAYGEAYIEDYPDPRPTTLGCTGVALRAWLPPQRALGLFASARGGNGWVYLENLGWTRVSGGFGGAGDPLALLSGARAGGYPVIPFVENDELLLVQTNY</sequence>
<dbReference type="InterPro" id="IPR038765">
    <property type="entry name" value="Papain-like_cys_pep_sf"/>
</dbReference>
<dbReference type="InterPro" id="IPR039417">
    <property type="entry name" value="Peptidase_C1A_papain-like"/>
</dbReference>
<evidence type="ECO:0000256" key="1">
    <source>
        <dbReference type="ARBA" id="ARBA00008455"/>
    </source>
</evidence>
<organism evidence="4 5">
    <name type="scientific">Amycolatopsis pigmentata</name>
    <dbReference type="NCBI Taxonomy" id="450801"/>
    <lineage>
        <taxon>Bacteria</taxon>
        <taxon>Bacillati</taxon>
        <taxon>Actinomycetota</taxon>
        <taxon>Actinomycetes</taxon>
        <taxon>Pseudonocardiales</taxon>
        <taxon>Pseudonocardiaceae</taxon>
        <taxon>Amycolatopsis</taxon>
    </lineage>
</organism>